<dbReference type="InterPro" id="IPR007842">
    <property type="entry name" value="HEPN_dom"/>
</dbReference>
<feature type="domain" description="HEPN" evidence="1">
    <location>
        <begin position="11"/>
        <end position="126"/>
    </location>
</feature>
<comment type="caution">
    <text evidence="2">The sequence shown here is derived from an EMBL/GenBank/DDBJ whole genome shotgun (WGS) entry which is preliminary data.</text>
</comment>
<sequence length="136" mass="16090">MNKKRLVDDYIFRAEKRIKMLEFLKNEESYADVVREAQEVVELLLKGLILFFGLDVPKIHDVSKFIEQNIEIFPEIVKENIEKLKIISKTLRKERELAFYGLIDWIPSEEYTLKDAEKAINWAKEVFQIVKIALST</sequence>
<gene>
    <name evidence="2" type="ORF">ENT66_05075</name>
</gene>
<dbReference type="EMBL" id="DSZN01000086">
    <property type="protein sequence ID" value="HGQ85704.1"/>
    <property type="molecule type" value="Genomic_DNA"/>
</dbReference>
<dbReference type="Gene3D" id="1.20.120.330">
    <property type="entry name" value="Nucleotidyltransferases domain 2"/>
    <property type="match status" value="1"/>
</dbReference>
<dbReference type="Pfam" id="PF05168">
    <property type="entry name" value="HEPN"/>
    <property type="match status" value="1"/>
</dbReference>
<dbReference type="SMART" id="SM00748">
    <property type="entry name" value="HEPN"/>
    <property type="match status" value="1"/>
</dbReference>
<reference evidence="2" key="1">
    <citation type="journal article" date="2020" name="mSystems">
        <title>Genome- and Community-Level Interaction Insights into Carbon Utilization and Element Cycling Functions of Hydrothermarchaeota in Hydrothermal Sediment.</title>
        <authorList>
            <person name="Zhou Z."/>
            <person name="Liu Y."/>
            <person name="Xu W."/>
            <person name="Pan J."/>
            <person name="Luo Z.H."/>
            <person name="Li M."/>
        </authorList>
    </citation>
    <scope>NUCLEOTIDE SEQUENCE [LARGE SCALE GENOMIC DNA]</scope>
    <source>
        <strain evidence="2">SpSt-6</strain>
    </source>
</reference>
<evidence type="ECO:0000259" key="1">
    <source>
        <dbReference type="PROSITE" id="PS50910"/>
    </source>
</evidence>
<evidence type="ECO:0000313" key="2">
    <source>
        <dbReference type="EMBL" id="HGQ85704.1"/>
    </source>
</evidence>
<protein>
    <submittedName>
        <fullName evidence="2">HEPN domain-containing protein</fullName>
    </submittedName>
</protein>
<organism evidence="2">
    <name type="scientific">Thermodesulfobacterium geofontis</name>
    <dbReference type="NCBI Taxonomy" id="1295609"/>
    <lineage>
        <taxon>Bacteria</taxon>
        <taxon>Pseudomonadati</taxon>
        <taxon>Thermodesulfobacteriota</taxon>
        <taxon>Thermodesulfobacteria</taxon>
        <taxon>Thermodesulfobacteriales</taxon>
        <taxon>Thermodesulfobacteriaceae</taxon>
        <taxon>Thermodesulfobacterium</taxon>
    </lineage>
</organism>
<dbReference type="AlphaFoldDB" id="A0A7C4NSR1"/>
<proteinExistence type="predicted"/>
<accession>A0A7C4NSR1</accession>
<dbReference type="PROSITE" id="PS50910">
    <property type="entry name" value="HEPN"/>
    <property type="match status" value="1"/>
</dbReference>
<dbReference type="SUPFAM" id="SSF81593">
    <property type="entry name" value="Nucleotidyltransferase substrate binding subunit/domain"/>
    <property type="match status" value="1"/>
</dbReference>
<name>A0A7C4NSR1_9BACT</name>